<accession>A0ACA9RED6</accession>
<sequence length="83" mass="9202">DFSQEITAVTNVYVTILERPLDSKPLEKLKYKQQICIGNKALCPISVGKIVKVTTTFIITNDINLDDLIMLAYIGTPRGSDSD</sequence>
<name>A0ACA9RED6_9GLOM</name>
<gene>
    <name evidence="1" type="ORF">SPELUC_LOCUS17186</name>
</gene>
<organism evidence="1 2">
    <name type="scientific">Cetraspora pellucida</name>
    <dbReference type="NCBI Taxonomy" id="1433469"/>
    <lineage>
        <taxon>Eukaryota</taxon>
        <taxon>Fungi</taxon>
        <taxon>Fungi incertae sedis</taxon>
        <taxon>Mucoromycota</taxon>
        <taxon>Glomeromycotina</taxon>
        <taxon>Glomeromycetes</taxon>
        <taxon>Diversisporales</taxon>
        <taxon>Gigasporaceae</taxon>
        <taxon>Cetraspora</taxon>
    </lineage>
</organism>
<dbReference type="EMBL" id="CAJVPW010068563">
    <property type="protein sequence ID" value="CAG8790465.1"/>
    <property type="molecule type" value="Genomic_DNA"/>
</dbReference>
<reference evidence="1" key="1">
    <citation type="submission" date="2021-06" db="EMBL/GenBank/DDBJ databases">
        <authorList>
            <person name="Kallberg Y."/>
            <person name="Tangrot J."/>
            <person name="Rosling A."/>
        </authorList>
    </citation>
    <scope>NUCLEOTIDE SEQUENCE</scope>
    <source>
        <strain evidence="1">28 12/20/2015</strain>
    </source>
</reference>
<feature type="non-terminal residue" evidence="1">
    <location>
        <position position="1"/>
    </location>
</feature>
<comment type="caution">
    <text evidence="1">The sequence shown here is derived from an EMBL/GenBank/DDBJ whole genome shotgun (WGS) entry which is preliminary data.</text>
</comment>
<keyword evidence="2" id="KW-1185">Reference proteome</keyword>
<dbReference type="Proteomes" id="UP000789366">
    <property type="component" value="Unassembled WGS sequence"/>
</dbReference>
<evidence type="ECO:0000313" key="1">
    <source>
        <dbReference type="EMBL" id="CAG8790465.1"/>
    </source>
</evidence>
<evidence type="ECO:0000313" key="2">
    <source>
        <dbReference type="Proteomes" id="UP000789366"/>
    </source>
</evidence>
<proteinExistence type="predicted"/>
<feature type="non-terminal residue" evidence="1">
    <location>
        <position position="83"/>
    </location>
</feature>
<protein>
    <submittedName>
        <fullName evidence="1">18153_t:CDS:1</fullName>
    </submittedName>
</protein>